<feature type="signal peptide" evidence="2">
    <location>
        <begin position="1"/>
        <end position="19"/>
    </location>
</feature>
<feature type="transmembrane region" description="Helical" evidence="1">
    <location>
        <begin position="282"/>
        <end position="303"/>
    </location>
</feature>
<feature type="transmembrane region" description="Helical" evidence="1">
    <location>
        <begin position="185"/>
        <end position="207"/>
    </location>
</feature>
<evidence type="ECO:0000256" key="2">
    <source>
        <dbReference type="SAM" id="SignalP"/>
    </source>
</evidence>
<protein>
    <submittedName>
        <fullName evidence="3">HupE/UreJ family protein</fullName>
    </submittedName>
</protein>
<evidence type="ECO:0000256" key="1">
    <source>
        <dbReference type="SAM" id="Phobius"/>
    </source>
</evidence>
<keyword evidence="1" id="KW-0472">Membrane</keyword>
<name>A0ABT2YCF4_9BURK</name>
<evidence type="ECO:0000313" key="3">
    <source>
        <dbReference type="EMBL" id="MCV2367733.1"/>
    </source>
</evidence>
<dbReference type="InterPro" id="IPR032809">
    <property type="entry name" value="Put_HupE_UreJ"/>
</dbReference>
<organism evidence="3 4">
    <name type="scientific">Roseateles oligotrophus</name>
    <dbReference type="NCBI Taxonomy" id="1769250"/>
    <lineage>
        <taxon>Bacteria</taxon>
        <taxon>Pseudomonadati</taxon>
        <taxon>Pseudomonadota</taxon>
        <taxon>Betaproteobacteria</taxon>
        <taxon>Burkholderiales</taxon>
        <taxon>Sphaerotilaceae</taxon>
        <taxon>Roseateles</taxon>
    </lineage>
</organism>
<dbReference type="Proteomes" id="UP001209701">
    <property type="component" value="Unassembled WGS sequence"/>
</dbReference>
<dbReference type="RefSeq" id="WP_263570360.1">
    <property type="nucleotide sequence ID" value="NZ_JAJIRN010000003.1"/>
</dbReference>
<proteinExistence type="predicted"/>
<keyword evidence="1" id="KW-0812">Transmembrane</keyword>
<feature type="transmembrane region" description="Helical" evidence="1">
    <location>
        <begin position="256"/>
        <end position="273"/>
    </location>
</feature>
<comment type="caution">
    <text evidence="3">The sequence shown here is derived from an EMBL/GenBank/DDBJ whole genome shotgun (WGS) entry which is preliminary data.</text>
</comment>
<evidence type="ECO:0000313" key="4">
    <source>
        <dbReference type="Proteomes" id="UP001209701"/>
    </source>
</evidence>
<feature type="transmembrane region" description="Helical" evidence="1">
    <location>
        <begin position="227"/>
        <end position="250"/>
    </location>
</feature>
<dbReference type="EMBL" id="JAJIRN010000003">
    <property type="protein sequence ID" value="MCV2367733.1"/>
    <property type="molecule type" value="Genomic_DNA"/>
</dbReference>
<keyword evidence="2" id="KW-0732">Signal</keyword>
<dbReference type="Pfam" id="PF13795">
    <property type="entry name" value="HupE_UreJ_2"/>
    <property type="match status" value="1"/>
</dbReference>
<accession>A0ABT2YCF4</accession>
<gene>
    <name evidence="3" type="ORF">LNV07_06450</name>
</gene>
<sequence>MMRFILILLALALAGPVQAHKSSDAYLTLQVSGSTITQRLDIALQDLDRDLDLDANDDKQLSWGELRTRWPELERLVADTVKLSADGRPCMVDQKLAPQLDQQSDGTYAVLQQTLQCAAPVQSLAMDYRLFAGSDAKHRGIARLLAGGDEQSAVLIPAEGVRSFQLNTSAQEKLRSLGGFIVEGMHHISVGLDHILFLLSLLMVAVWRREGRGWVARATPRSAWREAFKLVTAFTLAHSLTLGLAAAGVLAPPSRWVESLIAASVLVAAVDNLRPFVRGPRWLMVALFGLVHGFGFAGPLQALGLQRGNLALPLLGFNLGVELAQLGLVALILPLAIAMRDKPLYGRLLVRPASALIGVLALLWLLERSLDLSLLA</sequence>
<feature type="transmembrane region" description="Helical" evidence="1">
    <location>
        <begin position="315"/>
        <end position="336"/>
    </location>
</feature>
<keyword evidence="1" id="KW-1133">Transmembrane helix</keyword>
<reference evidence="3 4" key="1">
    <citation type="submission" date="2021-11" db="EMBL/GenBank/DDBJ databases">
        <authorList>
            <person name="Liang Q."/>
            <person name="Mou H."/>
            <person name="Liu Z."/>
        </authorList>
    </citation>
    <scope>NUCLEOTIDE SEQUENCE [LARGE SCALE GENOMIC DNA]</scope>
    <source>
        <strain evidence="3 4">CHU3</strain>
    </source>
</reference>
<feature type="chain" id="PRO_5046979572" evidence="2">
    <location>
        <begin position="20"/>
        <end position="376"/>
    </location>
</feature>
<keyword evidence="4" id="KW-1185">Reference proteome</keyword>
<feature type="transmembrane region" description="Helical" evidence="1">
    <location>
        <begin position="348"/>
        <end position="366"/>
    </location>
</feature>